<protein>
    <recommendedName>
        <fullName evidence="4">Odorant receptor</fullName>
    </recommendedName>
</protein>
<dbReference type="RefSeq" id="XP_029346749.1">
    <property type="nucleotide sequence ID" value="XM_029490889.1"/>
</dbReference>
<reference evidence="2" key="2">
    <citation type="submission" date="2022-06" db="UniProtKB">
        <authorList>
            <consortium name="EnsemblMetazoa"/>
        </authorList>
    </citation>
    <scope>IDENTIFICATION</scope>
</reference>
<dbReference type="AlphaFoldDB" id="A0A8R2JU98"/>
<proteinExistence type="predicted"/>
<dbReference type="EnsemblMetazoa" id="XM_029490889.1">
    <property type="protein sequence ID" value="XP_029346749.1"/>
    <property type="gene ID" value="LOC107884337"/>
</dbReference>
<evidence type="ECO:0000313" key="2">
    <source>
        <dbReference type="EnsemblMetazoa" id="XP_029346749.1"/>
    </source>
</evidence>
<keyword evidence="3" id="KW-1185">Reference proteome</keyword>
<dbReference type="KEGG" id="api:107884337"/>
<name>A0A8R2JU98_ACYPI</name>
<accession>A0A8R2JU98</accession>
<evidence type="ECO:0000256" key="1">
    <source>
        <dbReference type="SAM" id="Phobius"/>
    </source>
</evidence>
<evidence type="ECO:0008006" key="4">
    <source>
        <dbReference type="Google" id="ProtNLM"/>
    </source>
</evidence>
<evidence type="ECO:0000313" key="3">
    <source>
        <dbReference type="Proteomes" id="UP000007819"/>
    </source>
</evidence>
<organism evidence="2 3">
    <name type="scientific">Acyrthosiphon pisum</name>
    <name type="common">Pea aphid</name>
    <dbReference type="NCBI Taxonomy" id="7029"/>
    <lineage>
        <taxon>Eukaryota</taxon>
        <taxon>Metazoa</taxon>
        <taxon>Ecdysozoa</taxon>
        <taxon>Arthropoda</taxon>
        <taxon>Hexapoda</taxon>
        <taxon>Insecta</taxon>
        <taxon>Pterygota</taxon>
        <taxon>Neoptera</taxon>
        <taxon>Paraneoptera</taxon>
        <taxon>Hemiptera</taxon>
        <taxon>Sternorrhyncha</taxon>
        <taxon>Aphidomorpha</taxon>
        <taxon>Aphidoidea</taxon>
        <taxon>Aphididae</taxon>
        <taxon>Macrosiphini</taxon>
        <taxon>Acyrthosiphon</taxon>
    </lineage>
</organism>
<keyword evidence="1" id="KW-1133">Transmembrane helix</keyword>
<dbReference type="Proteomes" id="UP000007819">
    <property type="component" value="Chromosome A2"/>
</dbReference>
<feature type="transmembrane region" description="Helical" evidence="1">
    <location>
        <begin position="64"/>
        <end position="85"/>
    </location>
</feature>
<dbReference type="OrthoDB" id="5846619at2759"/>
<feature type="transmembrane region" description="Helical" evidence="1">
    <location>
        <begin position="21"/>
        <end position="44"/>
    </location>
</feature>
<reference evidence="3" key="1">
    <citation type="submission" date="2010-06" db="EMBL/GenBank/DDBJ databases">
        <authorList>
            <person name="Jiang H."/>
            <person name="Abraham K."/>
            <person name="Ali S."/>
            <person name="Alsbrooks S.L."/>
            <person name="Anim B.N."/>
            <person name="Anosike U.S."/>
            <person name="Attaway T."/>
            <person name="Bandaranaike D.P."/>
            <person name="Battles P.K."/>
            <person name="Bell S.N."/>
            <person name="Bell A.V."/>
            <person name="Beltran B."/>
            <person name="Bickham C."/>
            <person name="Bustamante Y."/>
            <person name="Caleb T."/>
            <person name="Canada A."/>
            <person name="Cardenas V."/>
            <person name="Carter K."/>
            <person name="Chacko J."/>
            <person name="Chandrabose M.N."/>
            <person name="Chavez D."/>
            <person name="Chavez A."/>
            <person name="Chen L."/>
            <person name="Chu H.-S."/>
            <person name="Claassen K.J."/>
            <person name="Cockrell R."/>
            <person name="Collins M."/>
            <person name="Cooper J.A."/>
            <person name="Cree A."/>
            <person name="Curry S.M."/>
            <person name="Da Y."/>
            <person name="Dao M.D."/>
            <person name="Das B."/>
            <person name="Davila M.-L."/>
            <person name="Davy-Carroll L."/>
            <person name="Denson S."/>
            <person name="Dinh H."/>
            <person name="Ebong V.E."/>
            <person name="Edwards J.R."/>
            <person name="Egan A."/>
            <person name="El-Daye J."/>
            <person name="Escobedo L."/>
            <person name="Fernandez S."/>
            <person name="Fernando P.R."/>
            <person name="Flagg N."/>
            <person name="Forbes L.D."/>
            <person name="Fowler R.G."/>
            <person name="Fu Q."/>
            <person name="Gabisi R.A."/>
            <person name="Ganer J."/>
            <person name="Garbino Pronczuk A."/>
            <person name="Garcia R.M."/>
            <person name="Garner T."/>
            <person name="Garrett T.E."/>
            <person name="Gonzalez D.A."/>
            <person name="Hamid H."/>
            <person name="Hawkins E.S."/>
            <person name="Hirani K."/>
            <person name="Hogues M.E."/>
            <person name="Hollins B."/>
            <person name="Hsiao C.-H."/>
            <person name="Jabil R."/>
            <person name="James M.L."/>
            <person name="Jhangiani S.N."/>
            <person name="Johnson B."/>
            <person name="Johnson Q."/>
            <person name="Joshi V."/>
            <person name="Kalu J.B."/>
            <person name="Kam C."/>
            <person name="Kashfia A."/>
            <person name="Keebler J."/>
            <person name="Kisamo H."/>
            <person name="Kovar C.L."/>
            <person name="Lago L.A."/>
            <person name="Lai C.-Y."/>
            <person name="Laidlaw J."/>
            <person name="Lara F."/>
            <person name="Le T.-K."/>
            <person name="Lee S.L."/>
            <person name="Legall F.H."/>
            <person name="Lemon S.J."/>
            <person name="Lewis L.R."/>
            <person name="Li B."/>
            <person name="Liu Y."/>
            <person name="Liu Y.-S."/>
            <person name="Lopez J."/>
            <person name="Lozado R.J."/>
            <person name="Lu J."/>
            <person name="Madu R.C."/>
            <person name="Maheshwari M."/>
            <person name="Maheshwari R."/>
            <person name="Malloy K."/>
            <person name="Martinez E."/>
            <person name="Mathew T."/>
            <person name="Mercado I.C."/>
            <person name="Mercado C."/>
            <person name="Meyer B."/>
            <person name="Montgomery K."/>
            <person name="Morgan M.B."/>
            <person name="Munidasa M."/>
            <person name="Nazareth L.V."/>
            <person name="Nelson J."/>
            <person name="Ng B.M."/>
            <person name="Nguyen N.B."/>
            <person name="Nguyen P.Q."/>
            <person name="Nguyen T."/>
            <person name="Obregon M."/>
            <person name="Okwuonu G.O."/>
            <person name="Onwere C.G."/>
            <person name="Orozco G."/>
            <person name="Parra A."/>
            <person name="Patel S."/>
            <person name="Patil S."/>
            <person name="Perez A."/>
            <person name="Perez Y."/>
            <person name="Pham C."/>
            <person name="Primus E.L."/>
            <person name="Pu L.-L."/>
            <person name="Puazo M."/>
            <person name="Qin X."/>
            <person name="Quiroz J.B."/>
            <person name="Reese J."/>
            <person name="Richards S."/>
            <person name="Rives C.M."/>
            <person name="Robberts R."/>
            <person name="Ruiz S.J."/>
            <person name="Ruiz M.J."/>
            <person name="Santibanez J."/>
            <person name="Schneider B.W."/>
            <person name="Sisson I."/>
            <person name="Smith M."/>
            <person name="Sodergren E."/>
            <person name="Song X.-Z."/>
            <person name="Song B.B."/>
            <person name="Summersgill H."/>
            <person name="Thelus R."/>
            <person name="Thornton R.D."/>
            <person name="Trejos Z.Y."/>
            <person name="Usmani K."/>
            <person name="Vattathil S."/>
            <person name="Villasana D."/>
            <person name="Walker D.L."/>
            <person name="Wang S."/>
            <person name="Wang K."/>
            <person name="White C.S."/>
            <person name="Williams A.C."/>
            <person name="Williamson J."/>
            <person name="Wilson K."/>
            <person name="Woghiren I.O."/>
            <person name="Woodworth J.R."/>
            <person name="Worley K.C."/>
            <person name="Wright R.A."/>
            <person name="Wu W."/>
            <person name="Young L."/>
            <person name="Zhang L."/>
            <person name="Zhang J."/>
            <person name="Zhu Y."/>
            <person name="Muzny D.M."/>
            <person name="Weinstock G."/>
            <person name="Gibbs R.A."/>
        </authorList>
    </citation>
    <scope>NUCLEOTIDE SEQUENCE [LARGE SCALE GENOMIC DNA]</scope>
    <source>
        <strain evidence="3">LSR1</strain>
    </source>
</reference>
<keyword evidence="1" id="KW-0812">Transmembrane</keyword>
<sequence>MSIFITIFFFLHRKYDEFLSIFRPTMLLQVFVVSCSIIFLWFIFLTSFIEDDFTQYMALTSMEAIFGIPFCTFQMYMSCFVFNTLNIKKDSITFALYSSNWTEMDMKFKKLILLTMRMNDAHQQKLQYTKTKIINMEIFYHVCFILPS</sequence>
<keyword evidence="1" id="KW-0472">Membrane</keyword>
<dbReference type="GeneID" id="107884337"/>